<keyword evidence="4" id="KW-1185">Reference proteome</keyword>
<feature type="compositionally biased region" description="Polar residues" evidence="2">
    <location>
        <begin position="9"/>
        <end position="21"/>
    </location>
</feature>
<dbReference type="InterPro" id="IPR027267">
    <property type="entry name" value="AH/BAR_dom_sf"/>
</dbReference>
<dbReference type="OrthoDB" id="2529219at2759"/>
<name>A0A9Q3D7P2_9BASI</name>
<accession>A0A9Q3D7P2</accession>
<reference evidence="3" key="1">
    <citation type="submission" date="2021-03" db="EMBL/GenBank/DDBJ databases">
        <title>Draft genome sequence of rust myrtle Austropuccinia psidii MF-1, a brazilian biotype.</title>
        <authorList>
            <person name="Quecine M.C."/>
            <person name="Pachon D.M.R."/>
            <person name="Bonatelli M.L."/>
            <person name="Correr F.H."/>
            <person name="Franceschini L.M."/>
            <person name="Leite T.F."/>
            <person name="Margarido G.R.A."/>
            <person name="Almeida C.A."/>
            <person name="Ferrarezi J.A."/>
            <person name="Labate C.A."/>
        </authorList>
    </citation>
    <scope>NUCLEOTIDE SEQUENCE</scope>
    <source>
        <strain evidence="3">MF-1</strain>
    </source>
</reference>
<dbReference type="Gene3D" id="1.20.1270.60">
    <property type="entry name" value="Arfaptin homology (AH) domain/BAR domain"/>
    <property type="match status" value="1"/>
</dbReference>
<dbReference type="EMBL" id="AVOT02013970">
    <property type="protein sequence ID" value="MBW0497047.1"/>
    <property type="molecule type" value="Genomic_DNA"/>
</dbReference>
<comment type="caution">
    <text evidence="3">The sequence shown here is derived from an EMBL/GenBank/DDBJ whole genome shotgun (WGS) entry which is preliminary data.</text>
</comment>
<evidence type="ECO:0000313" key="4">
    <source>
        <dbReference type="Proteomes" id="UP000765509"/>
    </source>
</evidence>
<sequence>MIRLYPRTRSPTAPSSTLNTLPPLTIKKSKFQGKTVCQMPPADVGAENSFVKQTLTETLSAQSHSIVKSSATKDRKTLLKAKEMMSNRKIKAESEANEILKTLGLTSTPRKKESHLKKKVGLSRKKDVKSSSSSSATQSPSPSSKQEAVTDWEEIGNVSKEMDTLDQRNSSFMTPKPRPPLPSGPEDFLNSLSMNSISCKPSQNFAPESIYLARSNSLKSLESPNNLTRRLLETQKARDELAMKCSKLEHELNEVKSCKSIKIEGKVWGAKEFEELERQFDSQEKLLSGYQRENERSLIELEAAKTKMAKMGKLLAKVYGPDWEDTILTSIDGMPSSAITSSQTSAGSNLISHNNNSNIINPSTNLNVNPSTMPITTSEKLGAQLAQVQLLVQGMERRLVSREAELLDLQQKSKQDQEILQETISRIPSIDNDSLAL</sequence>
<feature type="compositionally biased region" description="Basic residues" evidence="2">
    <location>
        <begin position="112"/>
        <end position="123"/>
    </location>
</feature>
<feature type="region of interest" description="Disordered" evidence="2">
    <location>
        <begin position="103"/>
        <end position="189"/>
    </location>
</feature>
<proteinExistence type="predicted"/>
<feature type="region of interest" description="Disordered" evidence="2">
    <location>
        <begin position="1"/>
        <end position="21"/>
    </location>
</feature>
<gene>
    <name evidence="3" type="ORF">O181_036762</name>
</gene>
<protein>
    <submittedName>
        <fullName evidence="3">Uncharacterized protein</fullName>
    </submittedName>
</protein>
<dbReference type="AlphaFoldDB" id="A0A9Q3D7P2"/>
<feature type="coiled-coil region" evidence="1">
    <location>
        <begin position="231"/>
        <end position="307"/>
    </location>
</feature>
<evidence type="ECO:0000256" key="1">
    <source>
        <dbReference type="SAM" id="Coils"/>
    </source>
</evidence>
<dbReference type="Proteomes" id="UP000765509">
    <property type="component" value="Unassembled WGS sequence"/>
</dbReference>
<keyword evidence="1" id="KW-0175">Coiled coil</keyword>
<feature type="compositionally biased region" description="Low complexity" evidence="2">
    <location>
        <begin position="130"/>
        <end position="145"/>
    </location>
</feature>
<organism evidence="3 4">
    <name type="scientific">Austropuccinia psidii MF-1</name>
    <dbReference type="NCBI Taxonomy" id="1389203"/>
    <lineage>
        <taxon>Eukaryota</taxon>
        <taxon>Fungi</taxon>
        <taxon>Dikarya</taxon>
        <taxon>Basidiomycota</taxon>
        <taxon>Pucciniomycotina</taxon>
        <taxon>Pucciniomycetes</taxon>
        <taxon>Pucciniales</taxon>
        <taxon>Sphaerophragmiaceae</taxon>
        <taxon>Austropuccinia</taxon>
    </lineage>
</organism>
<evidence type="ECO:0000313" key="3">
    <source>
        <dbReference type="EMBL" id="MBW0497047.1"/>
    </source>
</evidence>
<evidence type="ECO:0000256" key="2">
    <source>
        <dbReference type="SAM" id="MobiDB-lite"/>
    </source>
</evidence>